<comment type="caution">
    <text evidence="1">The sequence shown here is derived from an EMBL/GenBank/DDBJ whole genome shotgun (WGS) entry which is preliminary data.</text>
</comment>
<keyword evidence="2" id="KW-1185">Reference proteome</keyword>
<reference evidence="1 2" key="1">
    <citation type="submission" date="2019-08" db="EMBL/GenBank/DDBJ databases">
        <title>In-depth cultivation of the pig gut microbiome towards novel bacterial diversity and tailored functional studies.</title>
        <authorList>
            <person name="Wylensek D."/>
            <person name="Hitch T.C.A."/>
            <person name="Clavel T."/>
        </authorList>
    </citation>
    <scope>NUCLEOTIDE SEQUENCE [LARGE SCALE GENOMIC DNA]</scope>
    <source>
        <strain evidence="1 2">WCA3-601-WT-6H</strain>
    </source>
</reference>
<accession>A0A6L5YG08</accession>
<organism evidence="1 2">
    <name type="scientific">Waltera intestinalis</name>
    <dbReference type="NCBI Taxonomy" id="2606635"/>
    <lineage>
        <taxon>Bacteria</taxon>
        <taxon>Bacillati</taxon>
        <taxon>Bacillota</taxon>
        <taxon>Clostridia</taxon>
        <taxon>Lachnospirales</taxon>
        <taxon>Lachnospiraceae</taxon>
        <taxon>Waltera</taxon>
    </lineage>
</organism>
<evidence type="ECO:0000313" key="1">
    <source>
        <dbReference type="EMBL" id="MST57159.1"/>
    </source>
</evidence>
<dbReference type="AlphaFoldDB" id="A0A6L5YG08"/>
<dbReference type="RefSeq" id="WP_118547222.1">
    <property type="nucleotide sequence ID" value="NZ_VUMU01000002.1"/>
</dbReference>
<gene>
    <name evidence="1" type="ORF">FYJ59_02680</name>
</gene>
<dbReference type="Pfam" id="PF12953">
    <property type="entry name" value="DUF3842"/>
    <property type="match status" value="1"/>
</dbReference>
<proteinExistence type="predicted"/>
<dbReference type="InterPro" id="IPR024208">
    <property type="entry name" value="DUF3842"/>
</dbReference>
<protein>
    <submittedName>
        <fullName evidence="1">DUF3842 family protein</fullName>
    </submittedName>
</protein>
<dbReference type="Proteomes" id="UP000476055">
    <property type="component" value="Unassembled WGS sequence"/>
</dbReference>
<name>A0A6L5YG08_9FIRM</name>
<sequence length="134" mass="13916">MRIMVMDGQGGGVGRSLLEALKERFPEAELIAVGTNATATANMMKSGVTSGATGENAVVYNSKRADVIMGPMGIVMADAMLGEITPTMAAAVASGDAKLVLIPMNKCHATIVGVESRRLGEYIAEAVDEIAKIF</sequence>
<evidence type="ECO:0000313" key="2">
    <source>
        <dbReference type="Proteomes" id="UP000476055"/>
    </source>
</evidence>
<dbReference type="EMBL" id="VUMU01000002">
    <property type="protein sequence ID" value="MST57159.1"/>
    <property type="molecule type" value="Genomic_DNA"/>
</dbReference>